<comment type="similarity">
    <text evidence="1 4">Belongs to the HSP15 family.</text>
</comment>
<reference evidence="8" key="1">
    <citation type="journal article" date="2019" name="Int. J. Syst. Evol. Microbiol.">
        <title>The Global Catalogue of Microorganisms (GCM) 10K type strain sequencing project: providing services to taxonomists for standard genome sequencing and annotation.</title>
        <authorList>
            <consortium name="The Broad Institute Genomics Platform"/>
            <consortium name="The Broad Institute Genome Sequencing Center for Infectious Disease"/>
            <person name="Wu L."/>
            <person name="Ma J."/>
        </authorList>
    </citation>
    <scope>NUCLEOTIDE SEQUENCE [LARGE SCALE GENOMIC DNA]</scope>
    <source>
        <strain evidence="8">KCTC 32239</strain>
    </source>
</reference>
<organism evidence="7 8">
    <name type="scientific">Cellvibrio zantedeschiae</name>
    <dbReference type="NCBI Taxonomy" id="1237077"/>
    <lineage>
        <taxon>Bacteria</taxon>
        <taxon>Pseudomonadati</taxon>
        <taxon>Pseudomonadota</taxon>
        <taxon>Gammaproteobacteria</taxon>
        <taxon>Cellvibrionales</taxon>
        <taxon>Cellvibrionaceae</taxon>
        <taxon>Cellvibrio</taxon>
    </lineage>
</organism>
<dbReference type="Proteomes" id="UP000619761">
    <property type="component" value="Unassembled WGS sequence"/>
</dbReference>
<keyword evidence="2 4" id="KW-0694">RNA-binding</keyword>
<dbReference type="PIRSF" id="PIRSF016821">
    <property type="entry name" value="HSP15"/>
    <property type="match status" value="1"/>
</dbReference>
<evidence type="ECO:0000256" key="5">
    <source>
        <dbReference type="SAM" id="MobiDB-lite"/>
    </source>
</evidence>
<protein>
    <recommendedName>
        <fullName evidence="4">Heat shock protein 15</fullName>
    </recommendedName>
</protein>
<evidence type="ECO:0000256" key="2">
    <source>
        <dbReference type="ARBA" id="ARBA00022884"/>
    </source>
</evidence>
<evidence type="ECO:0000256" key="4">
    <source>
        <dbReference type="PIRNR" id="PIRNR016821"/>
    </source>
</evidence>
<evidence type="ECO:0000256" key="3">
    <source>
        <dbReference type="ARBA" id="ARBA00023125"/>
    </source>
</evidence>
<keyword evidence="8" id="KW-1185">Reference proteome</keyword>
<dbReference type="RefSeq" id="WP_189420142.1">
    <property type="nucleotide sequence ID" value="NZ_BMYZ01000003.1"/>
</dbReference>
<dbReference type="EMBL" id="BMYZ01000003">
    <property type="protein sequence ID" value="GGY83467.1"/>
    <property type="molecule type" value="Genomic_DNA"/>
</dbReference>
<evidence type="ECO:0000313" key="7">
    <source>
        <dbReference type="EMBL" id="GGY83467.1"/>
    </source>
</evidence>
<dbReference type="PROSITE" id="PS50889">
    <property type="entry name" value="S4"/>
    <property type="match status" value="1"/>
</dbReference>
<dbReference type="Gene3D" id="3.10.290.10">
    <property type="entry name" value="RNA-binding S4 domain"/>
    <property type="match status" value="1"/>
</dbReference>
<name>A0ABQ3B881_9GAMM</name>
<dbReference type="CDD" id="cd00165">
    <property type="entry name" value="S4"/>
    <property type="match status" value="1"/>
</dbReference>
<dbReference type="SUPFAM" id="SSF55174">
    <property type="entry name" value="Alpha-L RNA-binding motif"/>
    <property type="match status" value="1"/>
</dbReference>
<evidence type="ECO:0000313" key="8">
    <source>
        <dbReference type="Proteomes" id="UP000619761"/>
    </source>
</evidence>
<comment type="caution">
    <text evidence="7">The sequence shown here is derived from an EMBL/GenBank/DDBJ whole genome shotgun (WGS) entry which is preliminary data.</text>
</comment>
<keyword evidence="7" id="KW-0346">Stress response</keyword>
<feature type="domain" description="RNA-binding S4" evidence="6">
    <location>
        <begin position="10"/>
        <end position="73"/>
    </location>
</feature>
<dbReference type="InterPro" id="IPR002942">
    <property type="entry name" value="S4_RNA-bd"/>
</dbReference>
<accession>A0ABQ3B881</accession>
<dbReference type="Pfam" id="PF01479">
    <property type="entry name" value="S4"/>
    <property type="match status" value="1"/>
</dbReference>
<gene>
    <name evidence="7" type="ORF">GCM10011613_30450</name>
</gene>
<evidence type="ECO:0000256" key="1">
    <source>
        <dbReference type="ARBA" id="ARBA00008396"/>
    </source>
</evidence>
<feature type="compositionally biased region" description="Basic and acidic residues" evidence="5">
    <location>
        <begin position="96"/>
        <end position="105"/>
    </location>
</feature>
<proteinExistence type="inferred from homology"/>
<feature type="region of interest" description="Disordered" evidence="5">
    <location>
        <begin position="96"/>
        <end position="124"/>
    </location>
</feature>
<sequence>MFKPYLDSKVRLDKWLWAARFFKTRNLAKQAIEGGKVHCDGQRVKAAKEISVGITLSIRQDLDEKVVVVKMLSDQRRGSPEAVLLYEETEESKALREKRAAERKAGMGSFIASDHKPDKRERRHIHRFQRINLFPED</sequence>
<dbReference type="SMART" id="SM00363">
    <property type="entry name" value="S4"/>
    <property type="match status" value="1"/>
</dbReference>
<evidence type="ECO:0000259" key="6">
    <source>
        <dbReference type="SMART" id="SM00363"/>
    </source>
</evidence>
<dbReference type="InterPro" id="IPR025708">
    <property type="entry name" value="HSP15"/>
</dbReference>
<keyword evidence="3 4" id="KW-0238">DNA-binding</keyword>
<dbReference type="InterPro" id="IPR036986">
    <property type="entry name" value="S4_RNA-bd_sf"/>
</dbReference>